<evidence type="ECO:0000256" key="1">
    <source>
        <dbReference type="ARBA" id="ARBA00004141"/>
    </source>
</evidence>
<sequence>MENLEANYVLHTFMDYSHTKLAYILKMHDKLEQHWLRLKDILEQKWFVMNGNEELINLKVECSPTSLRENKAASIIQAWWRGLRYRKFMLQEHKEKLKCCVLQLREAPCSEENPKEERCEPLKQRILRYLNGLLSTVLTERKVMALRLNRLADSSHVAMECMLQNRALPMILECITDLNRSVAHLYVIRPLCTLLVKLLSYKPFVNQYVIVCLDKLLSNAIHQIHNNYTDSSIVSDQINVIKELSCYSGFAEKLQNCYFVVLFFCFLMAYKILVPAIIYVVQNNLYFFVLKRVDATLYTMTFQLRILATALLSMLLLSRIFSRIQWGALCISVLGVCLVQISKDSGNESPEHKNEELIGLLTIFVMCWTSAFAGVYLEGVLKQSSCDIWMQNIRISLITLPFALLTIVNDADKIQKRGGFFAGWTWRLWLIVLSSSANGLIVAFVVKYADNIKKSYCQTVATLKIKIFGACGAEKMRALHFDWFMQKYKQHFGKLKQNDPRFNAYRFLCNVQKNLNNTLAIKND</sequence>
<keyword evidence="4 7" id="KW-0812">Transmembrane</keyword>
<dbReference type="GO" id="GO:0000139">
    <property type="term" value="C:Golgi membrane"/>
    <property type="evidence" value="ECO:0007669"/>
    <property type="project" value="InterPro"/>
</dbReference>
<dbReference type="InterPro" id="IPR007271">
    <property type="entry name" value="Nuc_sug_transpt"/>
</dbReference>
<evidence type="ECO:0000313" key="8">
    <source>
        <dbReference type="Proteomes" id="UP000887563"/>
    </source>
</evidence>
<organism evidence="8 9">
    <name type="scientific">Meloidogyne incognita</name>
    <name type="common">Southern root-knot nematode worm</name>
    <name type="synonym">Oxyuris incognita</name>
    <dbReference type="NCBI Taxonomy" id="6306"/>
    <lineage>
        <taxon>Eukaryota</taxon>
        <taxon>Metazoa</taxon>
        <taxon>Ecdysozoa</taxon>
        <taxon>Nematoda</taxon>
        <taxon>Chromadorea</taxon>
        <taxon>Rhabditida</taxon>
        <taxon>Tylenchina</taxon>
        <taxon>Tylenchomorpha</taxon>
        <taxon>Tylenchoidea</taxon>
        <taxon>Meloidogynidae</taxon>
        <taxon>Meloidogyninae</taxon>
        <taxon>Meloidogyne</taxon>
        <taxon>Meloidogyne incognita group</taxon>
    </lineage>
</organism>
<accession>A0A914MC33</accession>
<comment type="similarity">
    <text evidence="2">Belongs to the nucleotide-sugar transporter family. SLC35A subfamily.</text>
</comment>
<evidence type="ECO:0000256" key="3">
    <source>
        <dbReference type="ARBA" id="ARBA00022597"/>
    </source>
</evidence>
<dbReference type="GO" id="GO:0015165">
    <property type="term" value="F:pyrimidine nucleotide-sugar transmembrane transporter activity"/>
    <property type="evidence" value="ECO:0007669"/>
    <property type="project" value="InterPro"/>
</dbReference>
<evidence type="ECO:0000256" key="4">
    <source>
        <dbReference type="ARBA" id="ARBA00022692"/>
    </source>
</evidence>
<feature type="transmembrane region" description="Helical" evidence="7">
    <location>
        <begin position="300"/>
        <end position="317"/>
    </location>
</feature>
<reference evidence="9" key="1">
    <citation type="submission" date="2022-11" db="UniProtKB">
        <authorList>
            <consortium name="WormBaseParasite"/>
        </authorList>
    </citation>
    <scope>IDENTIFICATION</scope>
</reference>
<keyword evidence="3" id="KW-0762">Sugar transport</keyword>
<evidence type="ECO:0000256" key="7">
    <source>
        <dbReference type="SAM" id="Phobius"/>
    </source>
</evidence>
<feature type="transmembrane region" description="Helical" evidence="7">
    <location>
        <begin position="428"/>
        <end position="446"/>
    </location>
</feature>
<dbReference type="NCBIfam" id="TIGR00803">
    <property type="entry name" value="nst"/>
    <property type="match status" value="1"/>
</dbReference>
<dbReference type="InterPro" id="IPR037185">
    <property type="entry name" value="EmrE-like"/>
</dbReference>
<feature type="transmembrane region" description="Helical" evidence="7">
    <location>
        <begin position="389"/>
        <end position="408"/>
    </location>
</feature>
<evidence type="ECO:0000256" key="6">
    <source>
        <dbReference type="ARBA" id="ARBA00023136"/>
    </source>
</evidence>
<dbReference type="AlphaFoldDB" id="A0A914MC33"/>
<dbReference type="Proteomes" id="UP000887563">
    <property type="component" value="Unplaced"/>
</dbReference>
<keyword evidence="6 7" id="KW-0472">Membrane</keyword>
<dbReference type="CDD" id="cd23767">
    <property type="entry name" value="IQCD"/>
    <property type="match status" value="1"/>
</dbReference>
<evidence type="ECO:0000313" key="9">
    <source>
        <dbReference type="WBParaSite" id="Minc3s01261g22218"/>
    </source>
</evidence>
<feature type="transmembrane region" description="Helical" evidence="7">
    <location>
        <begin position="324"/>
        <end position="342"/>
    </location>
</feature>
<dbReference type="PANTHER" id="PTHR10231">
    <property type="entry name" value="NUCLEOTIDE-SUGAR TRANSMEMBRANE TRANSPORTER"/>
    <property type="match status" value="1"/>
</dbReference>
<keyword evidence="3" id="KW-0813">Transport</keyword>
<name>A0A914MC33_MELIC</name>
<feature type="transmembrane region" description="Helical" evidence="7">
    <location>
        <begin position="357"/>
        <end position="377"/>
    </location>
</feature>
<protein>
    <submittedName>
        <fullName evidence="9">Uncharacterized protein</fullName>
    </submittedName>
</protein>
<dbReference type="PROSITE" id="PS50096">
    <property type="entry name" value="IQ"/>
    <property type="match status" value="1"/>
</dbReference>
<keyword evidence="8" id="KW-1185">Reference proteome</keyword>
<dbReference type="WBParaSite" id="Minc3s01261g22218">
    <property type="protein sequence ID" value="Minc3s01261g22218"/>
    <property type="gene ID" value="Minc3s01261g22218"/>
</dbReference>
<keyword evidence="5 7" id="KW-1133">Transmembrane helix</keyword>
<proteinExistence type="inferred from homology"/>
<evidence type="ECO:0000256" key="2">
    <source>
        <dbReference type="ARBA" id="ARBA00009976"/>
    </source>
</evidence>
<dbReference type="Pfam" id="PF04142">
    <property type="entry name" value="Nuc_sug_transp"/>
    <property type="match status" value="1"/>
</dbReference>
<dbReference type="SUPFAM" id="SSF103481">
    <property type="entry name" value="Multidrug resistance efflux transporter EmrE"/>
    <property type="match status" value="1"/>
</dbReference>
<evidence type="ECO:0000256" key="5">
    <source>
        <dbReference type="ARBA" id="ARBA00022989"/>
    </source>
</evidence>
<comment type="subcellular location">
    <subcellularLocation>
        <location evidence="1">Membrane</location>
        <topology evidence="1">Multi-pass membrane protein</topology>
    </subcellularLocation>
</comment>
<feature type="transmembrane region" description="Helical" evidence="7">
    <location>
        <begin position="257"/>
        <end position="280"/>
    </location>
</feature>